<dbReference type="Proteomes" id="UP000262954">
    <property type="component" value="Unassembled WGS sequence"/>
</dbReference>
<evidence type="ECO:0000313" key="3">
    <source>
        <dbReference type="Proteomes" id="UP000262954"/>
    </source>
</evidence>
<reference evidence="2 3" key="1">
    <citation type="journal article" date="2018" name="Nat. Biotechnol.">
        <title>A standardized bacterial taxonomy based on genome phylogeny substantially revises the tree of life.</title>
        <authorList>
            <person name="Parks D.H."/>
            <person name="Chuvochina M."/>
            <person name="Waite D.W."/>
            <person name="Rinke C."/>
            <person name="Skarshewski A."/>
            <person name="Chaumeil P.A."/>
            <person name="Hugenholtz P."/>
        </authorList>
    </citation>
    <scope>NUCLEOTIDE SEQUENCE [LARGE SCALE GENOMIC DNA]</scope>
    <source>
        <strain evidence="2">UBA11482</strain>
    </source>
</reference>
<feature type="transmembrane region" description="Helical" evidence="1">
    <location>
        <begin position="56"/>
        <end position="79"/>
    </location>
</feature>
<feature type="transmembrane region" description="Helical" evidence="1">
    <location>
        <begin position="15"/>
        <end position="36"/>
    </location>
</feature>
<proteinExistence type="predicted"/>
<keyword evidence="1" id="KW-0812">Transmembrane</keyword>
<accession>A0A316R4H9</accession>
<dbReference type="EMBL" id="DNWC01000107">
    <property type="protein sequence ID" value="HBJ09019.1"/>
    <property type="molecule type" value="Genomic_DNA"/>
</dbReference>
<keyword evidence="1" id="KW-0472">Membrane</keyword>
<evidence type="ECO:0000256" key="1">
    <source>
        <dbReference type="SAM" id="Phobius"/>
    </source>
</evidence>
<sequence length="223" mass="25944">MEKALCYKEWIKTRYYYFLAILVSWGMTGYCILKINRAITMKGAPHLWEVMLGKDVVFIDLLTYLPLLIGIFLAWVQFVPEMQQNRLKLTLHLPVSQYKTISIMLSFGIILLLIGFASDFLLLWLYLQKFFATELTSRILLTAIPWFTAGITGYLLTAWICLEPTWKRRILNILISTAILRIFFLSSVPESYNCFLPILILFTILTLFFSLLSVSRFRAGKQD</sequence>
<name>A0A316R4H9_9BACT</name>
<comment type="caution">
    <text evidence="2">The sequence shown here is derived from an EMBL/GenBank/DDBJ whole genome shotgun (WGS) entry which is preliminary data.</text>
</comment>
<feature type="transmembrane region" description="Helical" evidence="1">
    <location>
        <begin position="195"/>
        <end position="214"/>
    </location>
</feature>
<keyword evidence="1" id="KW-1133">Transmembrane helix</keyword>
<feature type="transmembrane region" description="Helical" evidence="1">
    <location>
        <begin position="139"/>
        <end position="162"/>
    </location>
</feature>
<protein>
    <submittedName>
        <fullName evidence="2">Uncharacterized protein</fullName>
    </submittedName>
</protein>
<evidence type="ECO:0000313" key="2">
    <source>
        <dbReference type="EMBL" id="HBJ09019.1"/>
    </source>
</evidence>
<organism evidence="2 3">
    <name type="scientific">Coprobacter fastidiosus</name>
    <dbReference type="NCBI Taxonomy" id="1099853"/>
    <lineage>
        <taxon>Bacteria</taxon>
        <taxon>Pseudomonadati</taxon>
        <taxon>Bacteroidota</taxon>
        <taxon>Bacteroidia</taxon>
        <taxon>Bacteroidales</taxon>
        <taxon>Barnesiellaceae</taxon>
        <taxon>Coprobacter</taxon>
    </lineage>
</organism>
<feature type="transmembrane region" description="Helical" evidence="1">
    <location>
        <begin position="100"/>
        <end position="127"/>
    </location>
</feature>
<dbReference type="AlphaFoldDB" id="A0A316R4H9"/>
<dbReference type="RefSeq" id="WP_009318196.1">
    <property type="nucleotide sequence ID" value="NZ_AP028032.1"/>
</dbReference>
<feature type="transmembrane region" description="Helical" evidence="1">
    <location>
        <begin position="169"/>
        <end position="189"/>
    </location>
</feature>
<dbReference type="GeneID" id="92928851"/>
<gene>
    <name evidence="2" type="ORF">DDY73_08435</name>
</gene>